<evidence type="ECO:0000313" key="10">
    <source>
        <dbReference type="Proteomes" id="UP000317998"/>
    </source>
</evidence>
<dbReference type="GO" id="GO:0005524">
    <property type="term" value="F:ATP binding"/>
    <property type="evidence" value="ECO:0007669"/>
    <property type="project" value="UniProtKB-KW"/>
</dbReference>
<evidence type="ECO:0000256" key="4">
    <source>
        <dbReference type="ARBA" id="ARBA00022777"/>
    </source>
</evidence>
<feature type="domain" description="Four-carbon acid sugar kinase N-terminal" evidence="7">
    <location>
        <begin position="10"/>
        <end position="229"/>
    </location>
</feature>
<sequence>MAASAATPAGIVADDLTGATDSAVQFARDGWQARLALAMPAPGTALAGSVVSFVTDARAQAPDAARASTARAVAGLREAGARHLFIKIDSTMRGSVSEQVAGALDAWSVEHPDAVAVVCSAYPAMGRTVEGGHILVNGAGVHTTAVGTDPVTPVATSDLAELLPGSVSLALRHDSAPKNAAQLDAAFTGGTRVVVVDAATDADLTTLAEAVALLGPRAVPVGAAGLAVAMSRVWSISDAPDAGTGRQVGRIVVVVSSLHDVSRSQADHLVDSVPAERIRVLAPTLDDALSPDTIADWAARQLADSALPEIVVISSPSERPTQLPSGDSTAAELIADSLATITGLVFAHDAVGALMLLGGEGARAVLDRLGADSLLVHDAIREGIPLGTLEGGVADGVTVVTKAGGFGTPTSVADIVLELLNP</sequence>
<dbReference type="InterPro" id="IPR031475">
    <property type="entry name" value="NBD_C"/>
</dbReference>
<evidence type="ECO:0000256" key="3">
    <source>
        <dbReference type="ARBA" id="ARBA00022741"/>
    </source>
</evidence>
<dbReference type="AlphaFoldDB" id="A0A542XX46"/>
<keyword evidence="10" id="KW-1185">Reference proteome</keyword>
<organism evidence="9 10">
    <name type="scientific">Homoserinimonas aerilata</name>
    <dbReference type="NCBI Taxonomy" id="1162970"/>
    <lineage>
        <taxon>Bacteria</taxon>
        <taxon>Bacillati</taxon>
        <taxon>Actinomycetota</taxon>
        <taxon>Actinomycetes</taxon>
        <taxon>Micrococcales</taxon>
        <taxon>Microbacteriaceae</taxon>
        <taxon>Homoserinimonas</taxon>
    </lineage>
</organism>
<gene>
    <name evidence="9" type="ORF">FB562_2620</name>
</gene>
<dbReference type="Gene3D" id="3.40.50.10840">
    <property type="entry name" value="Putative sugar-binding, N-terminal domain"/>
    <property type="match status" value="1"/>
</dbReference>
<dbReference type="InterPro" id="IPR010737">
    <property type="entry name" value="4-carb_acid_sugar_kinase_N"/>
</dbReference>
<dbReference type="Pfam" id="PF17042">
    <property type="entry name" value="NBD_C"/>
    <property type="match status" value="1"/>
</dbReference>
<evidence type="ECO:0000256" key="1">
    <source>
        <dbReference type="ARBA" id="ARBA00005715"/>
    </source>
</evidence>
<reference evidence="9 10" key="1">
    <citation type="submission" date="2019-06" db="EMBL/GenBank/DDBJ databases">
        <title>Sequencing the genomes of 1000 actinobacteria strains.</title>
        <authorList>
            <person name="Klenk H.-P."/>
        </authorList>
    </citation>
    <scope>NUCLEOTIDE SEQUENCE [LARGE SCALE GENOMIC DNA]</scope>
    <source>
        <strain evidence="9 10">DSM 26477</strain>
    </source>
</reference>
<evidence type="ECO:0000256" key="5">
    <source>
        <dbReference type="ARBA" id="ARBA00022840"/>
    </source>
</evidence>
<proteinExistence type="inferred from homology"/>
<keyword evidence="5" id="KW-0067">ATP-binding</keyword>
<protein>
    <submittedName>
        <fullName evidence="9">Uncharacterized protein YgbK (DUF1537 family)</fullName>
    </submittedName>
</protein>
<dbReference type="Pfam" id="PF07005">
    <property type="entry name" value="SBD_N"/>
    <property type="match status" value="1"/>
</dbReference>
<evidence type="ECO:0000256" key="2">
    <source>
        <dbReference type="ARBA" id="ARBA00022679"/>
    </source>
</evidence>
<dbReference type="Gene3D" id="3.40.980.20">
    <property type="entry name" value="Four-carbon acid sugar kinase, nucleotide binding domain"/>
    <property type="match status" value="1"/>
</dbReference>
<keyword evidence="6" id="KW-0119">Carbohydrate metabolism</keyword>
<evidence type="ECO:0000259" key="8">
    <source>
        <dbReference type="Pfam" id="PF17042"/>
    </source>
</evidence>
<dbReference type="SUPFAM" id="SSF142764">
    <property type="entry name" value="YgbK-like"/>
    <property type="match status" value="1"/>
</dbReference>
<feature type="domain" description="Four-carbon acid sugar kinase nucleotide binding" evidence="8">
    <location>
        <begin position="252"/>
        <end position="410"/>
    </location>
</feature>
<evidence type="ECO:0000256" key="6">
    <source>
        <dbReference type="ARBA" id="ARBA00023277"/>
    </source>
</evidence>
<keyword evidence="3" id="KW-0547">Nucleotide-binding</keyword>
<dbReference type="EMBL" id="VFOM01000005">
    <property type="protein sequence ID" value="TQL40411.1"/>
    <property type="molecule type" value="Genomic_DNA"/>
</dbReference>
<evidence type="ECO:0000259" key="7">
    <source>
        <dbReference type="Pfam" id="PF07005"/>
    </source>
</evidence>
<dbReference type="InterPro" id="IPR042213">
    <property type="entry name" value="NBD_C_sf"/>
</dbReference>
<dbReference type="GO" id="GO:0016301">
    <property type="term" value="F:kinase activity"/>
    <property type="evidence" value="ECO:0007669"/>
    <property type="project" value="UniProtKB-KW"/>
</dbReference>
<dbReference type="InterPro" id="IPR037051">
    <property type="entry name" value="4-carb_acid_sugar_kinase_N_sf"/>
</dbReference>
<name>A0A542XX46_9MICO</name>
<evidence type="ECO:0000313" key="9">
    <source>
        <dbReference type="EMBL" id="TQL40411.1"/>
    </source>
</evidence>
<comment type="similarity">
    <text evidence="1">Belongs to the four-carbon acid sugar kinase family.</text>
</comment>
<keyword evidence="4" id="KW-0418">Kinase</keyword>
<keyword evidence="2" id="KW-0808">Transferase</keyword>
<accession>A0A542XX46</accession>
<dbReference type="Proteomes" id="UP000317998">
    <property type="component" value="Unassembled WGS sequence"/>
</dbReference>
<comment type="caution">
    <text evidence="9">The sequence shown here is derived from an EMBL/GenBank/DDBJ whole genome shotgun (WGS) entry which is preliminary data.</text>
</comment>